<accession>A0AAD3HB21</accession>
<comment type="caution">
    <text evidence="1">The sequence shown here is derived from an EMBL/GenBank/DDBJ whole genome shotgun (WGS) entry which is preliminary data.</text>
</comment>
<keyword evidence="2" id="KW-1185">Reference proteome</keyword>
<reference evidence="1 2" key="1">
    <citation type="journal article" date="2021" name="Sci. Rep.">
        <title>The genome of the diatom Chaetoceros tenuissimus carries an ancient integrated fragment of an extant virus.</title>
        <authorList>
            <person name="Hongo Y."/>
            <person name="Kimura K."/>
            <person name="Takaki Y."/>
            <person name="Yoshida Y."/>
            <person name="Baba S."/>
            <person name="Kobayashi G."/>
            <person name="Nagasaki K."/>
            <person name="Hano T."/>
            <person name="Tomaru Y."/>
        </authorList>
    </citation>
    <scope>NUCLEOTIDE SEQUENCE [LARGE SCALE GENOMIC DNA]</scope>
    <source>
        <strain evidence="1 2">NIES-3715</strain>
    </source>
</reference>
<dbReference type="EMBL" id="BLLK01000052">
    <property type="protein sequence ID" value="GFH56554.1"/>
    <property type="molecule type" value="Genomic_DNA"/>
</dbReference>
<evidence type="ECO:0000313" key="2">
    <source>
        <dbReference type="Proteomes" id="UP001054902"/>
    </source>
</evidence>
<evidence type="ECO:0000313" key="1">
    <source>
        <dbReference type="EMBL" id="GFH56554.1"/>
    </source>
</evidence>
<sequence>MMNQLPSVRISGENFNLMYNLKQIYKDYKLLKDDSNKSWGAFYHEVIPEQSMSCSLQSVLNALNPVPLDVLSRMNSELALKFYNQDMILGTKMVTVQEAFLDEEQDKSLEELVAEATEFFSQMFPCSKFIVNVRSDVSAQITSQTNLGWDDRGEERLMLENQFLMQFAENMGNQATLIDMAQWRENGNVLNDVVSWLGFQQCQFSQLLHANDHSEGGYSEDQTVLNLGKECHFPNPKDAAQIANAMAMISNEHEMQRQESQEDMVVVQEEQEEDSVEVAEDNRTLKGASARTHGLLDMMNNDLQHRNVQQNDRTLVMENGGMTATSRNASPQKKAVVQGRQSKEAASAISSYLAAMNRNADGN</sequence>
<protein>
    <submittedName>
        <fullName evidence="1">Uncharacterized protein</fullName>
    </submittedName>
</protein>
<dbReference type="AlphaFoldDB" id="A0AAD3HB21"/>
<proteinExistence type="predicted"/>
<organism evidence="1 2">
    <name type="scientific">Chaetoceros tenuissimus</name>
    <dbReference type="NCBI Taxonomy" id="426638"/>
    <lineage>
        <taxon>Eukaryota</taxon>
        <taxon>Sar</taxon>
        <taxon>Stramenopiles</taxon>
        <taxon>Ochrophyta</taxon>
        <taxon>Bacillariophyta</taxon>
        <taxon>Coscinodiscophyceae</taxon>
        <taxon>Chaetocerotophycidae</taxon>
        <taxon>Chaetocerotales</taxon>
        <taxon>Chaetocerotaceae</taxon>
        <taxon>Chaetoceros</taxon>
    </lineage>
</organism>
<gene>
    <name evidence="1" type="ORF">CTEN210_13030</name>
</gene>
<dbReference type="Proteomes" id="UP001054902">
    <property type="component" value="Unassembled WGS sequence"/>
</dbReference>
<name>A0AAD3HB21_9STRA</name>